<dbReference type="Proteomes" id="UP000234882">
    <property type="component" value="Chromosome"/>
</dbReference>
<dbReference type="Pfam" id="PF08241">
    <property type="entry name" value="Methyltransf_11"/>
    <property type="match status" value="1"/>
</dbReference>
<dbReference type="RefSeq" id="WP_101499411.1">
    <property type="nucleotide sequence ID" value="NZ_CP025583.1"/>
</dbReference>
<dbReference type="KEGG" id="paru:CYR75_07060"/>
<dbReference type="SUPFAM" id="SSF53335">
    <property type="entry name" value="S-adenosyl-L-methionine-dependent methyltransferases"/>
    <property type="match status" value="1"/>
</dbReference>
<protein>
    <recommendedName>
        <fullName evidence="2">Methyltransferase type 11 domain-containing protein</fullName>
    </recommendedName>
</protein>
<dbReference type="GO" id="GO:0008757">
    <property type="term" value="F:S-adenosylmethionine-dependent methyltransferase activity"/>
    <property type="evidence" value="ECO:0007669"/>
    <property type="project" value="InterPro"/>
</dbReference>
<evidence type="ECO:0000313" key="4">
    <source>
        <dbReference type="Proteomes" id="UP000234882"/>
    </source>
</evidence>
<dbReference type="Gene3D" id="3.40.50.150">
    <property type="entry name" value="Vaccinia Virus protein VP39"/>
    <property type="match status" value="1"/>
</dbReference>
<feature type="region of interest" description="Disordered" evidence="1">
    <location>
        <begin position="246"/>
        <end position="277"/>
    </location>
</feature>
<gene>
    <name evidence="3" type="ORF">CYR75_07060</name>
</gene>
<organism evidence="3 4">
    <name type="scientific">Paracoccus jeotgali</name>
    <dbReference type="NCBI Taxonomy" id="2065379"/>
    <lineage>
        <taxon>Bacteria</taxon>
        <taxon>Pseudomonadati</taxon>
        <taxon>Pseudomonadota</taxon>
        <taxon>Alphaproteobacteria</taxon>
        <taxon>Rhodobacterales</taxon>
        <taxon>Paracoccaceae</taxon>
        <taxon>Paracoccus</taxon>
    </lineage>
</organism>
<evidence type="ECO:0000256" key="1">
    <source>
        <dbReference type="SAM" id="MobiDB-lite"/>
    </source>
</evidence>
<accession>A0A2K9MEL4</accession>
<dbReference type="EMBL" id="CP025583">
    <property type="protein sequence ID" value="AUM74063.1"/>
    <property type="molecule type" value="Genomic_DNA"/>
</dbReference>
<feature type="compositionally biased region" description="Basic and acidic residues" evidence="1">
    <location>
        <begin position="247"/>
        <end position="261"/>
    </location>
</feature>
<reference evidence="4" key="1">
    <citation type="submission" date="2017-12" db="EMBL/GenBank/DDBJ databases">
        <title>Genomic analysis of Paracoccus sp. CBA4604.</title>
        <authorList>
            <person name="Roh S.W."/>
            <person name="Kim J.Y."/>
            <person name="Kim J.S."/>
        </authorList>
    </citation>
    <scope>NUCLEOTIDE SEQUENCE [LARGE SCALE GENOMIC DNA]</scope>
    <source>
        <strain evidence="4">CBA4604</strain>
    </source>
</reference>
<keyword evidence="4" id="KW-1185">Reference proteome</keyword>
<feature type="domain" description="Methyltransferase type 11" evidence="2">
    <location>
        <begin position="45"/>
        <end position="133"/>
    </location>
</feature>
<evidence type="ECO:0000313" key="3">
    <source>
        <dbReference type="EMBL" id="AUM74063.1"/>
    </source>
</evidence>
<dbReference type="InterPro" id="IPR029063">
    <property type="entry name" value="SAM-dependent_MTases_sf"/>
</dbReference>
<name>A0A2K9MEL4_9RHOB</name>
<dbReference type="OrthoDB" id="9800231at2"/>
<dbReference type="AlphaFoldDB" id="A0A2K9MEL4"/>
<proteinExistence type="predicted"/>
<sequence>MHHNVIDLRRFYYARSLGRVAQRILRDRLGASWPAASVTGMSVAGYGFAVPMLRPYLGHARRVTGLMPGRQGVMAWPAGGANHSVLCDETAWPLDTGSVDRLVILHGLETSDHPGALLAEAWRALGPGGRMVVMVPNRAGLWARTDTTPFGFGRSYTPGQLARQAEAAGFVTERSGAAIYIPPSDRRFWLRSAMWWERMGGRISSVLVAGVIWAEFTKQIRAPVGPAQRVSVPSPLEVLEGIARPRPARDPARGTQAHDARCAGVGAGGARGAAPRV</sequence>
<evidence type="ECO:0000259" key="2">
    <source>
        <dbReference type="Pfam" id="PF08241"/>
    </source>
</evidence>
<dbReference type="InterPro" id="IPR013216">
    <property type="entry name" value="Methyltransf_11"/>
</dbReference>